<gene>
    <name evidence="2" type="ORF">XELAEV_18006814mg</name>
</gene>
<evidence type="ECO:0008006" key="4">
    <source>
        <dbReference type="Google" id="ProtNLM"/>
    </source>
</evidence>
<feature type="compositionally biased region" description="Basic residues" evidence="1">
    <location>
        <begin position="154"/>
        <end position="166"/>
    </location>
</feature>
<organism evidence="2 3">
    <name type="scientific">Xenopus laevis</name>
    <name type="common">African clawed frog</name>
    <dbReference type="NCBI Taxonomy" id="8355"/>
    <lineage>
        <taxon>Eukaryota</taxon>
        <taxon>Metazoa</taxon>
        <taxon>Chordata</taxon>
        <taxon>Craniata</taxon>
        <taxon>Vertebrata</taxon>
        <taxon>Euteleostomi</taxon>
        <taxon>Amphibia</taxon>
        <taxon>Batrachia</taxon>
        <taxon>Anura</taxon>
        <taxon>Pipoidea</taxon>
        <taxon>Pipidae</taxon>
        <taxon>Xenopodinae</taxon>
        <taxon>Xenopus</taxon>
        <taxon>Xenopus</taxon>
    </lineage>
</organism>
<proteinExistence type="predicted"/>
<accession>A0A974E1T7</accession>
<name>A0A974E1T7_XENLA</name>
<reference evidence="3" key="1">
    <citation type="journal article" date="2016" name="Nature">
        <title>Genome evolution in the allotetraploid frog Xenopus laevis.</title>
        <authorList>
            <person name="Session A.M."/>
            <person name="Uno Y."/>
            <person name="Kwon T."/>
            <person name="Chapman J.A."/>
            <person name="Toyoda A."/>
            <person name="Takahashi S."/>
            <person name="Fukui A."/>
            <person name="Hikosaka A."/>
            <person name="Suzuki A."/>
            <person name="Kondo M."/>
            <person name="van Heeringen S.J."/>
            <person name="Quigley I."/>
            <person name="Heinz S."/>
            <person name="Ogino H."/>
            <person name="Ochi H."/>
            <person name="Hellsten U."/>
            <person name="Lyons J.B."/>
            <person name="Simakov O."/>
            <person name="Putnam N."/>
            <person name="Stites J."/>
            <person name="Kuroki Y."/>
            <person name="Tanaka T."/>
            <person name="Michiue T."/>
            <person name="Watanabe M."/>
            <person name="Bogdanovic O."/>
            <person name="Lister R."/>
            <person name="Georgiou G."/>
            <person name="Paranjpe S.S."/>
            <person name="van Kruijsbergen I."/>
            <person name="Shu S."/>
            <person name="Carlson J."/>
            <person name="Kinoshita T."/>
            <person name="Ohta Y."/>
            <person name="Mawaribuchi S."/>
            <person name="Jenkins J."/>
            <person name="Grimwood J."/>
            <person name="Schmutz J."/>
            <person name="Mitros T."/>
            <person name="Mozaffari S.V."/>
            <person name="Suzuki Y."/>
            <person name="Haramoto Y."/>
            <person name="Yamamoto T.S."/>
            <person name="Takagi C."/>
            <person name="Heald R."/>
            <person name="Miller K."/>
            <person name="Haudenschild C."/>
            <person name="Kitzman J."/>
            <person name="Nakayama T."/>
            <person name="Izutsu Y."/>
            <person name="Robert J."/>
            <person name="Fortriede J."/>
            <person name="Burns K."/>
            <person name="Lotay V."/>
            <person name="Karimi K."/>
            <person name="Yasuoka Y."/>
            <person name="Dichmann D.S."/>
            <person name="Flajnik M.F."/>
            <person name="Houston D.W."/>
            <person name="Shendure J."/>
            <person name="DuPasquier L."/>
            <person name="Vize P.D."/>
            <person name="Zorn A.M."/>
            <person name="Ito M."/>
            <person name="Marcotte E.M."/>
            <person name="Wallingford J.B."/>
            <person name="Ito Y."/>
            <person name="Asashima M."/>
            <person name="Ueno N."/>
            <person name="Matsuda Y."/>
            <person name="Veenstra G.J."/>
            <person name="Fujiyama A."/>
            <person name="Harland R.M."/>
            <person name="Taira M."/>
            <person name="Rokhsar D.S."/>
        </authorList>
    </citation>
    <scope>NUCLEOTIDE SEQUENCE [LARGE SCALE GENOMIC DNA]</scope>
    <source>
        <strain evidence="3">J</strain>
    </source>
</reference>
<feature type="compositionally biased region" description="Basic residues" evidence="1">
    <location>
        <begin position="71"/>
        <end position="146"/>
    </location>
</feature>
<dbReference type="AlphaFoldDB" id="A0A974E1T7"/>
<feature type="region of interest" description="Disordered" evidence="1">
    <location>
        <begin position="1"/>
        <end position="22"/>
    </location>
</feature>
<feature type="compositionally biased region" description="Basic and acidic residues" evidence="1">
    <location>
        <begin position="194"/>
        <end position="210"/>
    </location>
</feature>
<evidence type="ECO:0000313" key="3">
    <source>
        <dbReference type="Proteomes" id="UP000694892"/>
    </source>
</evidence>
<feature type="non-terminal residue" evidence="2">
    <location>
        <position position="1"/>
    </location>
</feature>
<protein>
    <recommendedName>
        <fullName evidence="4">Pxr1</fullName>
    </recommendedName>
</protein>
<feature type="region of interest" description="Disordered" evidence="1">
    <location>
        <begin position="60"/>
        <end position="226"/>
    </location>
</feature>
<dbReference type="Proteomes" id="UP000694892">
    <property type="component" value="Chromosome 1L"/>
</dbReference>
<evidence type="ECO:0000313" key="2">
    <source>
        <dbReference type="EMBL" id="OCU01032.1"/>
    </source>
</evidence>
<dbReference type="EMBL" id="CM004466">
    <property type="protein sequence ID" value="OCU01032.1"/>
    <property type="molecule type" value="Genomic_DNA"/>
</dbReference>
<feature type="compositionally biased region" description="Basic and acidic residues" evidence="1">
    <location>
        <begin position="1"/>
        <end position="10"/>
    </location>
</feature>
<evidence type="ECO:0000256" key="1">
    <source>
        <dbReference type="SAM" id="MobiDB-lite"/>
    </source>
</evidence>
<sequence length="226" mass="26860">SRLSRQEEPSANRMLPGLNKRGAKQEFWMSKGAQFFTKDLGRKTTQLRRNKWNIMVKQARVCTGRVQARIEHRKRNKKEKKKKKREGGEGKKKKKRRRERIGKEGRKKGKKEKKKKKKEKKKERRKGKEGRKKKRKRKKRKKKERKREREKEGGKRKKEKKGKKKGEKGEKREELWQAIQLGLGLTRSRTRLSPKGDSKVAAKTPHESAPRRTQPPLGNSKRIYPL</sequence>
<feature type="compositionally biased region" description="Low complexity" evidence="1">
    <location>
        <begin position="181"/>
        <end position="193"/>
    </location>
</feature>